<feature type="domain" description="WW" evidence="2">
    <location>
        <begin position="73"/>
        <end position="109"/>
    </location>
</feature>
<dbReference type="InParanoid" id="E3KEK4"/>
<dbReference type="HOGENOM" id="CLU_091402_1_0_1"/>
<dbReference type="InterPro" id="IPR036020">
    <property type="entry name" value="WW_dom_sf"/>
</dbReference>
<dbReference type="SUPFAM" id="SSF51045">
    <property type="entry name" value="WW domain"/>
    <property type="match status" value="1"/>
</dbReference>
<dbReference type="RefSeq" id="XP_003327148.2">
    <property type="nucleotide sequence ID" value="XM_003327100.2"/>
</dbReference>
<dbReference type="AlphaFoldDB" id="E3KEK4"/>
<sequence length="242" mass="25801">MGIFDKLVSTPKPGGAGGGGPPPSYTQANNNNTSTNPYPSTYNNQAGYHSYDANNGSSLGGPSAGAAGSDQRPLPPGWEKQWHDGYQRYFYVDTRAPNGPQSHWIHPVDQQQQPQQSLPAGAEAGRLYNPPPPSNQAYYPSQPQPAGYQQPMYQQQPMTVGQPAPNPRRAGGGMNPLVAGAGGLAGGMLLGSMLEGHHHHHQDHNYMDGYEQGYENGYDNGFENGDEWGGGGDDWGGGGDFF</sequence>
<dbReference type="GeneID" id="10530112"/>
<feature type="region of interest" description="Disordered" evidence="1">
    <location>
        <begin position="100"/>
        <end position="135"/>
    </location>
</feature>
<dbReference type="STRING" id="418459.E3KEK4"/>
<accession>E3KEK4</accession>
<dbReference type="KEGG" id="pgr:PGTG_08925"/>
<name>E3KEK4_PUCGT</name>
<reference evidence="4" key="2">
    <citation type="journal article" date="2011" name="Proc. Natl. Acad. Sci. U.S.A.">
        <title>Obligate biotrophy features unraveled by the genomic analysis of rust fungi.</title>
        <authorList>
            <person name="Duplessis S."/>
            <person name="Cuomo C.A."/>
            <person name="Lin Y.-C."/>
            <person name="Aerts A."/>
            <person name="Tisserant E."/>
            <person name="Veneault-Fourrey C."/>
            <person name="Joly D.L."/>
            <person name="Hacquard S."/>
            <person name="Amselem J."/>
            <person name="Cantarel B.L."/>
            <person name="Chiu R."/>
            <person name="Coutinho P.M."/>
            <person name="Feau N."/>
            <person name="Field M."/>
            <person name="Frey P."/>
            <person name="Gelhaye E."/>
            <person name="Goldberg J."/>
            <person name="Grabherr M.G."/>
            <person name="Kodira C.D."/>
            <person name="Kohler A."/>
            <person name="Kuees U."/>
            <person name="Lindquist E.A."/>
            <person name="Lucas S.M."/>
            <person name="Mago R."/>
            <person name="Mauceli E."/>
            <person name="Morin E."/>
            <person name="Murat C."/>
            <person name="Pangilinan J.L."/>
            <person name="Park R."/>
            <person name="Pearson M."/>
            <person name="Quesneville H."/>
            <person name="Rouhier N."/>
            <person name="Sakthikumar S."/>
            <person name="Salamov A.A."/>
            <person name="Schmutz J."/>
            <person name="Selles B."/>
            <person name="Shapiro H."/>
            <person name="Tanguay P."/>
            <person name="Tuskan G.A."/>
            <person name="Henrissat B."/>
            <person name="Van de Peer Y."/>
            <person name="Rouze P."/>
            <person name="Ellis J.G."/>
            <person name="Dodds P.N."/>
            <person name="Schein J.E."/>
            <person name="Zhong S."/>
            <person name="Hamelin R.C."/>
            <person name="Grigoriev I.V."/>
            <person name="Szabo L.J."/>
            <person name="Martin F."/>
        </authorList>
    </citation>
    <scope>NUCLEOTIDE SEQUENCE [LARGE SCALE GENOMIC DNA]</scope>
    <source>
        <strain evidence="4">CRL 75-36-700-3 / race SCCL</strain>
    </source>
</reference>
<gene>
    <name evidence="3" type="ORF">PGTG_08925</name>
</gene>
<protein>
    <recommendedName>
        <fullName evidence="2">WW domain-containing protein</fullName>
    </recommendedName>
</protein>
<dbReference type="Proteomes" id="UP000008783">
    <property type="component" value="Unassembled WGS sequence"/>
</dbReference>
<dbReference type="Gene3D" id="2.20.70.10">
    <property type="match status" value="1"/>
</dbReference>
<dbReference type="InterPro" id="IPR001202">
    <property type="entry name" value="WW_dom"/>
</dbReference>
<evidence type="ECO:0000313" key="3">
    <source>
        <dbReference type="EMBL" id="EFP82729.2"/>
    </source>
</evidence>
<evidence type="ECO:0000259" key="2">
    <source>
        <dbReference type="SMART" id="SM00456"/>
    </source>
</evidence>
<dbReference type="OrthoDB" id="2367685at2759"/>
<proteinExistence type="predicted"/>
<feature type="compositionally biased region" description="Low complexity" evidence="1">
    <location>
        <begin position="29"/>
        <end position="44"/>
    </location>
</feature>
<organism evidence="3 4">
    <name type="scientific">Puccinia graminis f. sp. tritici (strain CRL 75-36-700-3 / race SCCL)</name>
    <name type="common">Black stem rust fungus</name>
    <dbReference type="NCBI Taxonomy" id="418459"/>
    <lineage>
        <taxon>Eukaryota</taxon>
        <taxon>Fungi</taxon>
        <taxon>Dikarya</taxon>
        <taxon>Basidiomycota</taxon>
        <taxon>Pucciniomycotina</taxon>
        <taxon>Pucciniomycetes</taxon>
        <taxon>Pucciniales</taxon>
        <taxon>Pucciniaceae</taxon>
        <taxon>Puccinia</taxon>
    </lineage>
</organism>
<keyword evidence="4" id="KW-1185">Reference proteome</keyword>
<feature type="region of interest" description="Disordered" evidence="1">
    <location>
        <begin position="1"/>
        <end position="80"/>
    </location>
</feature>
<dbReference type="VEuPathDB" id="FungiDB:PGTG_08925"/>
<evidence type="ECO:0000313" key="4">
    <source>
        <dbReference type="Proteomes" id="UP000008783"/>
    </source>
</evidence>
<dbReference type="EMBL" id="DS178283">
    <property type="protein sequence ID" value="EFP82729.2"/>
    <property type="molecule type" value="Genomic_DNA"/>
</dbReference>
<dbReference type="CDD" id="cd00201">
    <property type="entry name" value="WW"/>
    <property type="match status" value="1"/>
</dbReference>
<evidence type="ECO:0000256" key="1">
    <source>
        <dbReference type="SAM" id="MobiDB-lite"/>
    </source>
</evidence>
<dbReference type="SMART" id="SM00456">
    <property type="entry name" value="WW"/>
    <property type="match status" value="1"/>
</dbReference>
<reference key="1">
    <citation type="submission" date="2007-01" db="EMBL/GenBank/DDBJ databases">
        <title>The Genome Sequence of Puccinia graminis f. sp. tritici Strain CRL 75-36-700-3.</title>
        <authorList>
            <consortium name="The Broad Institute Genome Sequencing Platform"/>
            <person name="Birren B."/>
            <person name="Lander E."/>
            <person name="Galagan J."/>
            <person name="Nusbaum C."/>
            <person name="Devon K."/>
            <person name="Cuomo C."/>
            <person name="Jaffe D."/>
            <person name="Butler J."/>
            <person name="Alvarez P."/>
            <person name="Gnerre S."/>
            <person name="Grabherr M."/>
            <person name="Mauceli E."/>
            <person name="Brockman W."/>
            <person name="Young S."/>
            <person name="LaButti K."/>
            <person name="Sykes S."/>
            <person name="DeCaprio D."/>
            <person name="Crawford M."/>
            <person name="Koehrsen M."/>
            <person name="Engels R."/>
            <person name="Montgomery P."/>
            <person name="Pearson M."/>
            <person name="Howarth C."/>
            <person name="Larson L."/>
            <person name="White J."/>
            <person name="Zeng Q."/>
            <person name="Kodira C."/>
            <person name="Yandava C."/>
            <person name="Alvarado L."/>
            <person name="O'Leary S."/>
            <person name="Szabo L."/>
            <person name="Dean R."/>
            <person name="Schein J."/>
        </authorList>
    </citation>
    <scope>NUCLEOTIDE SEQUENCE</scope>
    <source>
        <strain>CRL 75-36-700-3</strain>
    </source>
</reference>